<evidence type="ECO:0000313" key="2">
    <source>
        <dbReference type="Proteomes" id="UP000297814"/>
    </source>
</evidence>
<dbReference type="Proteomes" id="UP000297814">
    <property type="component" value="Unassembled WGS sequence"/>
</dbReference>
<sequence>MENVDERDVKEVIEDDGTDAKLEEVVEEEMVDKVVGASKDKDREVEIVPEIKLEEDVENPVLVDDEVENVGGNTKEEEKKLPVLEVREYDEEVVDVLRDEAESEPNVLESEFRVTVSCEEGPDDRLPVLNVRLDEKPPGAILVVDVDTSVFRLIVADRVEDKLINIPDD</sequence>
<proteinExistence type="predicted"/>
<accession>A0A4Z1GCN1</accession>
<protein>
    <submittedName>
        <fullName evidence="1">Uncharacterized protein</fullName>
    </submittedName>
</protein>
<organism evidence="1 2">
    <name type="scientific">Botrytis hyacinthi</name>
    <dbReference type="NCBI Taxonomy" id="278943"/>
    <lineage>
        <taxon>Eukaryota</taxon>
        <taxon>Fungi</taxon>
        <taxon>Dikarya</taxon>
        <taxon>Ascomycota</taxon>
        <taxon>Pezizomycotina</taxon>
        <taxon>Leotiomycetes</taxon>
        <taxon>Helotiales</taxon>
        <taxon>Sclerotiniaceae</taxon>
        <taxon>Botrytis</taxon>
    </lineage>
</organism>
<dbReference type="EMBL" id="PQXK01000284">
    <property type="protein sequence ID" value="TGO32849.1"/>
    <property type="molecule type" value="Genomic_DNA"/>
</dbReference>
<gene>
    <name evidence="1" type="ORF">BHYA_0284g00060</name>
</gene>
<comment type="caution">
    <text evidence="1">The sequence shown here is derived from an EMBL/GenBank/DDBJ whole genome shotgun (WGS) entry which is preliminary data.</text>
</comment>
<evidence type="ECO:0000313" key="1">
    <source>
        <dbReference type="EMBL" id="TGO32849.1"/>
    </source>
</evidence>
<dbReference type="AlphaFoldDB" id="A0A4Z1GCN1"/>
<keyword evidence="2" id="KW-1185">Reference proteome</keyword>
<name>A0A4Z1GCN1_9HELO</name>
<reference evidence="1 2" key="1">
    <citation type="submission" date="2017-12" db="EMBL/GenBank/DDBJ databases">
        <title>Comparative genomics of Botrytis spp.</title>
        <authorList>
            <person name="Valero-Jimenez C.A."/>
            <person name="Tapia P."/>
            <person name="Veloso J."/>
            <person name="Silva-Moreno E."/>
            <person name="Staats M."/>
            <person name="Valdes J.H."/>
            <person name="Van Kan J.A.L."/>
        </authorList>
    </citation>
    <scope>NUCLEOTIDE SEQUENCE [LARGE SCALE GENOMIC DNA]</scope>
    <source>
        <strain evidence="1 2">Bh0001</strain>
    </source>
</reference>